<dbReference type="InterPro" id="IPR012312">
    <property type="entry name" value="Hemerythrin-like"/>
</dbReference>
<dbReference type="Pfam" id="PF01814">
    <property type="entry name" value="Hemerythrin"/>
    <property type="match status" value="1"/>
</dbReference>
<dbReference type="EMBL" id="AFHG01000029">
    <property type="protein sequence ID" value="EGK73233.1"/>
    <property type="molecule type" value="Genomic_DNA"/>
</dbReference>
<reference evidence="5 6" key="1">
    <citation type="journal article" date="2011" name="J. Bacteriol.">
        <title>Genome sequence of Methyloversatilis universalis FAM5T, a methylotrophic representative of the order Rhodocyclales.</title>
        <authorList>
            <person name="Kittichotirat W."/>
            <person name="Good N.M."/>
            <person name="Hall R."/>
            <person name="Bringel F."/>
            <person name="Lajus A."/>
            <person name="Medigue C."/>
            <person name="Smalley N.E."/>
            <person name="Beck D."/>
            <person name="Bumgarner R."/>
            <person name="Vuilleumier S."/>
            <person name="Kalyuzhnaya M.G."/>
        </authorList>
    </citation>
    <scope>NUCLEOTIDE SEQUENCE [LARGE SCALE GENOMIC DNA]</scope>
    <source>
        <strain evidence="6">ATCC BAA-1314 / JCM 13912 / FAM5</strain>
    </source>
</reference>
<name>F5R8D0_METUF</name>
<evidence type="ECO:0000256" key="2">
    <source>
        <dbReference type="ARBA" id="ARBA00022723"/>
    </source>
</evidence>
<dbReference type="RefSeq" id="WP_008058316.1">
    <property type="nucleotide sequence ID" value="NZ_AFHG01000029.1"/>
</dbReference>
<dbReference type="InterPro" id="IPR035938">
    <property type="entry name" value="Hemerythrin-like_sf"/>
</dbReference>
<comment type="similarity">
    <text evidence="1">Belongs to the hemerythrin family.</text>
</comment>
<dbReference type="Gene3D" id="1.20.120.50">
    <property type="entry name" value="Hemerythrin-like"/>
    <property type="match status" value="1"/>
</dbReference>
<sequence>MSALTLKPEHVLGLPPMDDIHHEFMRLLAALDDAPDAGQLPVLDALLAHTEAHFAQEDVWMDASDFPPMHCHRGEHERVLEVLHEVRRLAAGGDHGIVRTLVRELPQWFEHHASTMDTVLAEHIAATGYIAETTLDGLVTT</sequence>
<dbReference type="Proteomes" id="UP000005019">
    <property type="component" value="Unassembled WGS sequence"/>
</dbReference>
<organism evidence="5 6">
    <name type="scientific">Methyloversatilis universalis (strain ATCC BAA-1314 / DSM 25237 / JCM 13912 / CCUG 52030 / FAM5)</name>
    <dbReference type="NCBI Taxonomy" id="1000565"/>
    <lineage>
        <taxon>Bacteria</taxon>
        <taxon>Pseudomonadati</taxon>
        <taxon>Pseudomonadota</taxon>
        <taxon>Betaproteobacteria</taxon>
        <taxon>Nitrosomonadales</taxon>
        <taxon>Sterolibacteriaceae</taxon>
        <taxon>Methyloversatilis</taxon>
    </lineage>
</organism>
<protein>
    <submittedName>
        <fullName evidence="5">Bacteriohemerythrin</fullName>
    </submittedName>
</protein>
<evidence type="ECO:0000313" key="5">
    <source>
        <dbReference type="EMBL" id="EGK73233.1"/>
    </source>
</evidence>
<dbReference type="NCBIfam" id="TIGR02481">
    <property type="entry name" value="hemeryth_dom"/>
    <property type="match status" value="1"/>
</dbReference>
<evidence type="ECO:0000313" key="6">
    <source>
        <dbReference type="Proteomes" id="UP000005019"/>
    </source>
</evidence>
<dbReference type="InterPro" id="IPR012827">
    <property type="entry name" value="Hemerythrin_metal-bd"/>
</dbReference>
<evidence type="ECO:0000256" key="1">
    <source>
        <dbReference type="ARBA" id="ARBA00010587"/>
    </source>
</evidence>
<dbReference type="AlphaFoldDB" id="F5R8D0"/>
<dbReference type="GO" id="GO:0046872">
    <property type="term" value="F:metal ion binding"/>
    <property type="evidence" value="ECO:0007669"/>
    <property type="project" value="UniProtKB-KW"/>
</dbReference>
<keyword evidence="2" id="KW-0479">Metal-binding</keyword>
<keyword evidence="3" id="KW-0408">Iron</keyword>
<keyword evidence="6" id="KW-1185">Reference proteome</keyword>
<gene>
    <name evidence="5" type="ORF">METUNv1_00406</name>
</gene>
<comment type="caution">
    <text evidence="5">The sequence shown here is derived from an EMBL/GenBank/DDBJ whole genome shotgun (WGS) entry which is preliminary data.</text>
</comment>
<dbReference type="STRING" id="1000565.METUNv1_00406"/>
<proteinExistence type="inferred from homology"/>
<dbReference type="eggNOG" id="COG2703">
    <property type="taxonomic scope" value="Bacteria"/>
</dbReference>
<dbReference type="OrthoDB" id="5296936at2"/>
<feature type="domain" description="Hemerythrin-like" evidence="4">
    <location>
        <begin position="17"/>
        <end position="122"/>
    </location>
</feature>
<evidence type="ECO:0000259" key="4">
    <source>
        <dbReference type="Pfam" id="PF01814"/>
    </source>
</evidence>
<accession>F5R8D0</accession>
<dbReference type="SUPFAM" id="SSF47188">
    <property type="entry name" value="Hemerythrin-like"/>
    <property type="match status" value="1"/>
</dbReference>
<dbReference type="CDD" id="cd12107">
    <property type="entry name" value="Hemerythrin"/>
    <property type="match status" value="1"/>
</dbReference>
<evidence type="ECO:0000256" key="3">
    <source>
        <dbReference type="ARBA" id="ARBA00023004"/>
    </source>
</evidence>